<evidence type="ECO:0000256" key="6">
    <source>
        <dbReference type="ARBA" id="ARBA00022692"/>
    </source>
</evidence>
<dbReference type="PROSITE" id="PS00108">
    <property type="entry name" value="PROTEIN_KINASE_ST"/>
    <property type="match status" value="1"/>
</dbReference>
<keyword evidence="9 14" id="KW-0067">ATP-binding</keyword>
<evidence type="ECO:0000256" key="16">
    <source>
        <dbReference type="SAM" id="Phobius"/>
    </source>
</evidence>
<dbReference type="GO" id="GO:0005886">
    <property type="term" value="C:plasma membrane"/>
    <property type="evidence" value="ECO:0007669"/>
    <property type="project" value="UniProtKB-SubCell"/>
</dbReference>
<dbReference type="GO" id="GO:0080090">
    <property type="term" value="P:regulation of primary metabolic process"/>
    <property type="evidence" value="ECO:0007669"/>
    <property type="project" value="UniProtKB-ARBA"/>
</dbReference>
<dbReference type="InterPro" id="IPR000719">
    <property type="entry name" value="Prot_kinase_dom"/>
</dbReference>
<proteinExistence type="predicted"/>
<evidence type="ECO:0000256" key="11">
    <source>
        <dbReference type="ARBA" id="ARBA00023136"/>
    </source>
</evidence>
<keyword evidence="11 16" id="KW-0472">Membrane</keyword>
<feature type="transmembrane region" description="Helical" evidence="16">
    <location>
        <begin position="354"/>
        <end position="376"/>
    </location>
</feature>
<organism evidence="18 19">
    <name type="scientific">Mycobacterium bourgelatii</name>
    <dbReference type="NCBI Taxonomy" id="1273442"/>
    <lineage>
        <taxon>Bacteria</taxon>
        <taxon>Bacillati</taxon>
        <taxon>Actinomycetota</taxon>
        <taxon>Actinomycetes</taxon>
        <taxon>Mycobacteriales</taxon>
        <taxon>Mycobacteriaceae</taxon>
        <taxon>Mycobacterium</taxon>
    </lineage>
</organism>
<feature type="domain" description="Protein kinase" evidence="17">
    <location>
        <begin position="17"/>
        <end position="277"/>
    </location>
</feature>
<dbReference type="FunFam" id="3.30.200.20:FF:000348">
    <property type="entry name" value="Serine/threonine protein kinase"/>
    <property type="match status" value="1"/>
</dbReference>
<evidence type="ECO:0000256" key="9">
    <source>
        <dbReference type="ARBA" id="ARBA00022840"/>
    </source>
</evidence>
<dbReference type="Gene3D" id="3.30.200.20">
    <property type="entry name" value="Phosphorylase Kinase, domain 1"/>
    <property type="match status" value="1"/>
</dbReference>
<evidence type="ECO:0000313" key="18">
    <source>
        <dbReference type="EMBL" id="GFG90365.1"/>
    </source>
</evidence>
<comment type="catalytic activity">
    <reaction evidence="12">
        <text>L-threonyl-[protein] + ATP = O-phospho-L-threonyl-[protein] + ADP + H(+)</text>
        <dbReference type="Rhea" id="RHEA:46608"/>
        <dbReference type="Rhea" id="RHEA-COMP:11060"/>
        <dbReference type="Rhea" id="RHEA-COMP:11605"/>
        <dbReference type="ChEBI" id="CHEBI:15378"/>
        <dbReference type="ChEBI" id="CHEBI:30013"/>
        <dbReference type="ChEBI" id="CHEBI:30616"/>
        <dbReference type="ChEBI" id="CHEBI:61977"/>
        <dbReference type="ChEBI" id="CHEBI:456216"/>
        <dbReference type="EC" id="2.7.11.1"/>
    </reaction>
</comment>
<reference evidence="18 19" key="1">
    <citation type="journal article" date="2019" name="Emerg. Microbes Infect.">
        <title>Comprehensive subspecies identification of 175 nontuberculous mycobacteria species based on 7547 genomic profiles.</title>
        <authorList>
            <person name="Matsumoto Y."/>
            <person name="Kinjo T."/>
            <person name="Motooka D."/>
            <person name="Nabeya D."/>
            <person name="Jung N."/>
            <person name="Uechi K."/>
            <person name="Horii T."/>
            <person name="Iida T."/>
            <person name="Fujita J."/>
            <person name="Nakamura S."/>
        </authorList>
    </citation>
    <scope>NUCLEOTIDE SEQUENCE [LARGE SCALE GENOMIC DNA]</scope>
    <source>
        <strain evidence="18 19">JCM 30725</strain>
    </source>
</reference>
<evidence type="ECO:0000256" key="3">
    <source>
        <dbReference type="ARBA" id="ARBA00022475"/>
    </source>
</evidence>
<gene>
    <name evidence="18" type="ORF">MBOU_24070</name>
</gene>
<evidence type="ECO:0000256" key="15">
    <source>
        <dbReference type="SAM" id="MobiDB-lite"/>
    </source>
</evidence>
<dbReference type="GO" id="GO:0005524">
    <property type="term" value="F:ATP binding"/>
    <property type="evidence" value="ECO:0007669"/>
    <property type="project" value="UniProtKB-UniRule"/>
</dbReference>
<dbReference type="Gene3D" id="1.10.510.10">
    <property type="entry name" value="Transferase(Phosphotransferase) domain 1"/>
    <property type="match status" value="1"/>
</dbReference>
<keyword evidence="7 14" id="KW-0547">Nucleotide-binding</keyword>
<dbReference type="Pfam" id="PF14032">
    <property type="entry name" value="PknH_C"/>
    <property type="match status" value="1"/>
</dbReference>
<dbReference type="Pfam" id="PF00069">
    <property type="entry name" value="Pkinase"/>
    <property type="match status" value="1"/>
</dbReference>
<dbReference type="PROSITE" id="PS50011">
    <property type="entry name" value="PROTEIN_KINASE_DOM"/>
    <property type="match status" value="1"/>
</dbReference>
<name>A0A7I9YNX0_MYCBU</name>
<comment type="caution">
    <text evidence="18">The sequence shown here is derived from an EMBL/GenBank/DDBJ whole genome shotgun (WGS) entry which is preliminary data.</text>
</comment>
<evidence type="ECO:0000256" key="12">
    <source>
        <dbReference type="ARBA" id="ARBA00047899"/>
    </source>
</evidence>
<dbReference type="GO" id="GO:0004674">
    <property type="term" value="F:protein serine/threonine kinase activity"/>
    <property type="evidence" value="ECO:0007669"/>
    <property type="project" value="UniProtKB-KW"/>
</dbReference>
<keyword evidence="5" id="KW-0808">Transferase</keyword>
<dbReference type="EMBL" id="BLKZ01000001">
    <property type="protein sequence ID" value="GFG90365.1"/>
    <property type="molecule type" value="Genomic_DNA"/>
</dbReference>
<dbReference type="FunFam" id="1.10.510.10:FF:000021">
    <property type="entry name" value="Serine/threonine protein kinase"/>
    <property type="match status" value="1"/>
</dbReference>
<comment type="subcellular location">
    <subcellularLocation>
        <location evidence="1">Cell membrane</location>
        <topology evidence="1">Single-pass membrane protein</topology>
    </subcellularLocation>
</comment>
<keyword evidence="3" id="KW-1003">Cell membrane</keyword>
<dbReference type="PROSITE" id="PS00107">
    <property type="entry name" value="PROTEIN_KINASE_ATP"/>
    <property type="match status" value="1"/>
</dbReference>
<dbReference type="EC" id="2.7.11.1" evidence="2"/>
<dbReference type="Proteomes" id="UP000465360">
    <property type="component" value="Unassembled WGS sequence"/>
</dbReference>
<evidence type="ECO:0000313" key="19">
    <source>
        <dbReference type="Proteomes" id="UP000465360"/>
    </source>
</evidence>
<protein>
    <recommendedName>
        <fullName evidence="2">non-specific serine/threonine protein kinase</fullName>
        <ecNumber evidence="2">2.7.11.1</ecNumber>
    </recommendedName>
</protein>
<evidence type="ECO:0000256" key="8">
    <source>
        <dbReference type="ARBA" id="ARBA00022777"/>
    </source>
</evidence>
<feature type="compositionally biased region" description="Pro residues" evidence="15">
    <location>
        <begin position="315"/>
        <end position="343"/>
    </location>
</feature>
<feature type="binding site" evidence="14">
    <location>
        <position position="46"/>
    </location>
    <ligand>
        <name>ATP</name>
        <dbReference type="ChEBI" id="CHEBI:30616"/>
    </ligand>
</feature>
<dbReference type="InterPro" id="IPR017441">
    <property type="entry name" value="Protein_kinase_ATP_BS"/>
</dbReference>
<evidence type="ECO:0000256" key="10">
    <source>
        <dbReference type="ARBA" id="ARBA00022989"/>
    </source>
</evidence>
<dbReference type="SUPFAM" id="SSF56112">
    <property type="entry name" value="Protein kinase-like (PK-like)"/>
    <property type="match status" value="1"/>
</dbReference>
<dbReference type="Gene3D" id="3.40.1000.70">
    <property type="entry name" value="PknH-like extracellular domain"/>
    <property type="match status" value="1"/>
</dbReference>
<dbReference type="AlphaFoldDB" id="A0A7I9YNX0"/>
<dbReference type="InterPro" id="IPR026954">
    <property type="entry name" value="PknH-like_Extracell"/>
</dbReference>
<evidence type="ECO:0000256" key="13">
    <source>
        <dbReference type="ARBA" id="ARBA00048679"/>
    </source>
</evidence>
<feature type="region of interest" description="Disordered" evidence="15">
    <location>
        <begin position="291"/>
        <end position="349"/>
    </location>
</feature>
<evidence type="ECO:0000256" key="2">
    <source>
        <dbReference type="ARBA" id="ARBA00012513"/>
    </source>
</evidence>
<dbReference type="InterPro" id="IPR038232">
    <property type="entry name" value="PknH-like_Extracell_sf"/>
</dbReference>
<dbReference type="PANTHER" id="PTHR43289:SF6">
    <property type="entry name" value="SERINE_THREONINE-PROTEIN KINASE NEKL-3"/>
    <property type="match status" value="1"/>
</dbReference>
<keyword evidence="4" id="KW-0723">Serine/threonine-protein kinase</keyword>
<evidence type="ECO:0000256" key="4">
    <source>
        <dbReference type="ARBA" id="ARBA00022527"/>
    </source>
</evidence>
<dbReference type="SMART" id="SM00220">
    <property type="entry name" value="S_TKc"/>
    <property type="match status" value="1"/>
</dbReference>
<dbReference type="InterPro" id="IPR008271">
    <property type="entry name" value="Ser/Thr_kinase_AS"/>
</dbReference>
<dbReference type="InterPro" id="IPR011009">
    <property type="entry name" value="Kinase-like_dom_sf"/>
</dbReference>
<keyword evidence="6 16" id="KW-0812">Transmembrane</keyword>
<evidence type="ECO:0000256" key="1">
    <source>
        <dbReference type="ARBA" id="ARBA00004162"/>
    </source>
</evidence>
<evidence type="ECO:0000256" key="7">
    <source>
        <dbReference type="ARBA" id="ARBA00022741"/>
    </source>
</evidence>
<keyword evidence="10 16" id="KW-1133">Transmembrane helix</keyword>
<feature type="region of interest" description="Disordered" evidence="15">
    <location>
        <begin position="383"/>
        <end position="405"/>
    </location>
</feature>
<comment type="catalytic activity">
    <reaction evidence="13">
        <text>L-seryl-[protein] + ATP = O-phospho-L-seryl-[protein] + ADP + H(+)</text>
        <dbReference type="Rhea" id="RHEA:17989"/>
        <dbReference type="Rhea" id="RHEA-COMP:9863"/>
        <dbReference type="Rhea" id="RHEA-COMP:11604"/>
        <dbReference type="ChEBI" id="CHEBI:15378"/>
        <dbReference type="ChEBI" id="CHEBI:29999"/>
        <dbReference type="ChEBI" id="CHEBI:30616"/>
        <dbReference type="ChEBI" id="CHEBI:83421"/>
        <dbReference type="ChEBI" id="CHEBI:456216"/>
        <dbReference type="EC" id="2.7.11.1"/>
    </reaction>
</comment>
<accession>A0A7I9YNX0</accession>
<dbReference type="PANTHER" id="PTHR43289">
    <property type="entry name" value="MITOGEN-ACTIVATED PROTEIN KINASE KINASE KINASE 20-RELATED"/>
    <property type="match status" value="1"/>
</dbReference>
<keyword evidence="19" id="KW-1185">Reference proteome</keyword>
<evidence type="ECO:0000259" key="17">
    <source>
        <dbReference type="PROSITE" id="PS50011"/>
    </source>
</evidence>
<dbReference type="CDD" id="cd14014">
    <property type="entry name" value="STKc_PknB_like"/>
    <property type="match status" value="1"/>
</dbReference>
<evidence type="ECO:0000256" key="14">
    <source>
        <dbReference type="PROSITE-ProRule" id="PRU10141"/>
    </source>
</evidence>
<keyword evidence="8" id="KW-0418">Kinase</keyword>
<dbReference type="RefSeq" id="WP_163711915.1">
    <property type="nucleotide sequence ID" value="NZ_BLKZ01000001.1"/>
</dbReference>
<evidence type="ECO:0000256" key="5">
    <source>
        <dbReference type="ARBA" id="ARBA00022679"/>
    </source>
</evidence>
<sequence length="599" mass="64028">MSDTVPTSRAGTQFGPYRLLRLLGRGGMGEVYEAHDTVKDRNVALKLMSQELNSDEAFRRRMRREAHTAGRLQEPHVVPIHDFGEIDGQLFIDMRFIEGTDLSALLRREETLAPPRAVAIISQIAEALDAAHAAGVVHRDIKPENILITGNDFAYLVDFGIAAAATDQHLTKTGHAVGSWSYMAPERFGDDEVTYRSDIYGLACVLYECLTGTPPYPSQNLSTLVGAHLNKPIPRPSLQRQGIPTAFDEVIARGMAKDPSQRYATAGELARAAQEALSAPDRDRATTIIADSEQFAPRPQSGPMPSSPMQSGPMPSAPIPSGPMPSGPMPSGPWTPAPPPWHSPPAQKSRRGPWLIVGAVAAVIVLVVGTTLWLVLGKSDAGRSVGATTTTATRTQSPTTSATATTVPTATAAQLESFLLSARQIDITVGTTGFVVDHNVTEMSDASPQNSVSDEKCLGALIGFQTPTYKSSGYTGTFAQLLKVPNSDPGQVVVQGAVLFTSADQANAFVAAQAEFWRYCAGKTVTQVNNGKSTTWTFRELSGNPPNIALQRTLANSPVVCQHNLAAVSNVVFDVNVCGPDTINQARLIANQMATKVPR</sequence>